<dbReference type="AlphaFoldDB" id="A0A6A6X6Y1"/>
<dbReference type="EMBL" id="MU001986">
    <property type="protein sequence ID" value="KAF2792089.1"/>
    <property type="molecule type" value="Genomic_DNA"/>
</dbReference>
<dbReference type="InterPro" id="IPR046529">
    <property type="entry name" value="DUF6594"/>
</dbReference>
<keyword evidence="4" id="KW-1185">Reference proteome</keyword>
<feature type="transmembrane region" description="Helical" evidence="1">
    <location>
        <begin position="227"/>
        <end position="244"/>
    </location>
</feature>
<evidence type="ECO:0000259" key="2">
    <source>
        <dbReference type="Pfam" id="PF20237"/>
    </source>
</evidence>
<dbReference type="Proteomes" id="UP000799757">
    <property type="component" value="Unassembled WGS sequence"/>
</dbReference>
<dbReference type="PANTHER" id="PTHR34502:SF3">
    <property type="entry name" value="DUF6594 DOMAIN-CONTAINING PROTEIN"/>
    <property type="match status" value="1"/>
</dbReference>
<feature type="domain" description="DUF6594" evidence="2">
    <location>
        <begin position="9"/>
        <end position="268"/>
    </location>
</feature>
<reference evidence="3" key="1">
    <citation type="journal article" date="2020" name="Stud. Mycol.">
        <title>101 Dothideomycetes genomes: a test case for predicting lifestyles and emergence of pathogens.</title>
        <authorList>
            <person name="Haridas S."/>
            <person name="Albert R."/>
            <person name="Binder M."/>
            <person name="Bloem J."/>
            <person name="Labutti K."/>
            <person name="Salamov A."/>
            <person name="Andreopoulos B."/>
            <person name="Baker S."/>
            <person name="Barry K."/>
            <person name="Bills G."/>
            <person name="Bluhm B."/>
            <person name="Cannon C."/>
            <person name="Castanera R."/>
            <person name="Culley D."/>
            <person name="Daum C."/>
            <person name="Ezra D."/>
            <person name="Gonzalez J."/>
            <person name="Henrissat B."/>
            <person name="Kuo A."/>
            <person name="Liang C."/>
            <person name="Lipzen A."/>
            <person name="Lutzoni F."/>
            <person name="Magnuson J."/>
            <person name="Mondo S."/>
            <person name="Nolan M."/>
            <person name="Ohm R."/>
            <person name="Pangilinan J."/>
            <person name="Park H.-J."/>
            <person name="Ramirez L."/>
            <person name="Alfaro M."/>
            <person name="Sun H."/>
            <person name="Tritt A."/>
            <person name="Yoshinaga Y."/>
            <person name="Zwiers L.-H."/>
            <person name="Turgeon B."/>
            <person name="Goodwin S."/>
            <person name="Spatafora J."/>
            <person name="Crous P."/>
            <person name="Grigoriev I."/>
        </authorList>
    </citation>
    <scope>NUCLEOTIDE SEQUENCE</scope>
    <source>
        <strain evidence="3">CBS 109.77</strain>
    </source>
</reference>
<feature type="transmembrane region" description="Helical" evidence="1">
    <location>
        <begin position="256"/>
        <end position="276"/>
    </location>
</feature>
<dbReference type="OrthoDB" id="5341582at2759"/>
<evidence type="ECO:0000313" key="4">
    <source>
        <dbReference type="Proteomes" id="UP000799757"/>
    </source>
</evidence>
<feature type="non-terminal residue" evidence="3">
    <location>
        <position position="1"/>
    </location>
</feature>
<name>A0A6A6X6Y1_9PLEO</name>
<keyword evidence="1" id="KW-0812">Transmembrane</keyword>
<proteinExistence type="predicted"/>
<feature type="transmembrane region" description="Helical" evidence="1">
    <location>
        <begin position="201"/>
        <end position="221"/>
    </location>
</feature>
<accession>A0A6A6X6Y1</accession>
<keyword evidence="1" id="KW-0472">Membrane</keyword>
<keyword evidence="1" id="KW-1133">Transmembrane helix</keyword>
<sequence length="280" mass="31891">EVEDFPHGYPQFSRLFVAHPSFAISRKFLAIRARLFLIKQDELSLLEEQLEEIDHLEPRKLFLGNLRRDQNETRKTILKTMDKALKDYDHFVSRFKTVIDARPAQRRDVISLHNWVKGTGSINQEEASFLRHENDLMTLSTESDETQSYLETLLIRAGVKISRALCKVWLFYKELNRKSSSQALSKDPHVHIADGSSIRRIYQCFLVCVIILLLFIPVVIITSMESNSMRVLIIVASSGVFILSMSGMTRACTRELFIAGATYATVLVVFVAGNGFSSSD</sequence>
<gene>
    <name evidence="3" type="ORF">K505DRAFT_388040</name>
</gene>
<evidence type="ECO:0000256" key="1">
    <source>
        <dbReference type="SAM" id="Phobius"/>
    </source>
</evidence>
<protein>
    <recommendedName>
        <fullName evidence="2">DUF6594 domain-containing protein</fullName>
    </recommendedName>
</protein>
<dbReference type="Pfam" id="PF20237">
    <property type="entry name" value="DUF6594"/>
    <property type="match status" value="1"/>
</dbReference>
<evidence type="ECO:0000313" key="3">
    <source>
        <dbReference type="EMBL" id="KAF2792089.1"/>
    </source>
</evidence>
<dbReference type="PANTHER" id="PTHR34502">
    <property type="entry name" value="DUF6594 DOMAIN-CONTAINING PROTEIN-RELATED"/>
    <property type="match status" value="1"/>
</dbReference>
<organism evidence="3 4">
    <name type="scientific">Melanomma pulvis-pyrius CBS 109.77</name>
    <dbReference type="NCBI Taxonomy" id="1314802"/>
    <lineage>
        <taxon>Eukaryota</taxon>
        <taxon>Fungi</taxon>
        <taxon>Dikarya</taxon>
        <taxon>Ascomycota</taxon>
        <taxon>Pezizomycotina</taxon>
        <taxon>Dothideomycetes</taxon>
        <taxon>Pleosporomycetidae</taxon>
        <taxon>Pleosporales</taxon>
        <taxon>Melanommataceae</taxon>
        <taxon>Melanomma</taxon>
    </lineage>
</organism>